<accession>A0A0G1S1R5</accession>
<dbReference type="PATRIC" id="fig|1619042.3.peg.213"/>
<dbReference type="InterPro" id="IPR020818">
    <property type="entry name" value="Chaperonin_GroES"/>
</dbReference>
<dbReference type="GO" id="GO:0005524">
    <property type="term" value="F:ATP binding"/>
    <property type="evidence" value="ECO:0007669"/>
    <property type="project" value="InterPro"/>
</dbReference>
<name>A0A0G1S1R5_9BACT</name>
<comment type="function">
    <text evidence="3">Together with the chaperonin GroEL, plays an essential role in assisting protein folding. The GroEL-GroES system forms a nano-cage that allows encapsulation of the non-native substrate proteins and provides a physical environment optimized to promote and accelerate protein folding. GroES binds to the apical surface of the GroEL ring, thereby capping the opening of the GroEL channel.</text>
</comment>
<dbReference type="Pfam" id="PF00166">
    <property type="entry name" value="Cpn10"/>
    <property type="match status" value="1"/>
</dbReference>
<comment type="subunit">
    <text evidence="3">Heptamer of 7 subunits arranged in a ring.</text>
</comment>
<dbReference type="Gene3D" id="2.30.33.40">
    <property type="entry name" value="GroES chaperonin"/>
    <property type="match status" value="1"/>
</dbReference>
<dbReference type="InterPro" id="IPR037124">
    <property type="entry name" value="Chaperonin_GroES_sf"/>
</dbReference>
<dbReference type="GO" id="GO:0044183">
    <property type="term" value="F:protein folding chaperone"/>
    <property type="evidence" value="ECO:0007669"/>
    <property type="project" value="InterPro"/>
</dbReference>
<keyword evidence="2 3" id="KW-0143">Chaperone</keyword>
<dbReference type="EMBL" id="LCMA01000004">
    <property type="protein sequence ID" value="KKU27130.1"/>
    <property type="molecule type" value="Genomic_DNA"/>
</dbReference>
<dbReference type="GO" id="GO:0051082">
    <property type="term" value="F:unfolded protein binding"/>
    <property type="evidence" value="ECO:0007669"/>
    <property type="project" value="TreeGrafter"/>
</dbReference>
<dbReference type="AlphaFoldDB" id="A0A0G1S1R5"/>
<gene>
    <name evidence="4" type="ORF">UX39_C0004G0008</name>
</gene>
<dbReference type="PANTHER" id="PTHR10772:SF63">
    <property type="entry name" value="20 KDA CHAPERONIN, CHLOROPLASTIC"/>
    <property type="match status" value="1"/>
</dbReference>
<dbReference type="InterPro" id="IPR011032">
    <property type="entry name" value="GroES-like_sf"/>
</dbReference>
<dbReference type="PANTHER" id="PTHR10772">
    <property type="entry name" value="10 KDA HEAT SHOCK PROTEIN"/>
    <property type="match status" value="1"/>
</dbReference>
<comment type="similarity">
    <text evidence="1 3">Belongs to the GroES chaperonin family.</text>
</comment>
<dbReference type="GO" id="GO:0046872">
    <property type="term" value="F:metal ion binding"/>
    <property type="evidence" value="ECO:0007669"/>
    <property type="project" value="TreeGrafter"/>
</dbReference>
<dbReference type="Proteomes" id="UP000034175">
    <property type="component" value="Unassembled WGS sequence"/>
</dbReference>
<evidence type="ECO:0000256" key="1">
    <source>
        <dbReference type="ARBA" id="ARBA00006975"/>
    </source>
</evidence>
<sequence length="86" mass="9431">MLVKTIIEEEVTLSGIVLPETVEKEKKAEGEIVALGNGENLAKLGLKVGQRVLFEKWGGEEVKMGKGKNEVEYKILAHDKVLAVVE</sequence>
<evidence type="ECO:0000256" key="2">
    <source>
        <dbReference type="ARBA" id="ARBA00023186"/>
    </source>
</evidence>
<dbReference type="GO" id="GO:0051087">
    <property type="term" value="F:protein-folding chaperone binding"/>
    <property type="evidence" value="ECO:0007669"/>
    <property type="project" value="TreeGrafter"/>
</dbReference>
<dbReference type="PRINTS" id="PR00297">
    <property type="entry name" value="CHAPERONIN10"/>
</dbReference>
<evidence type="ECO:0000313" key="5">
    <source>
        <dbReference type="Proteomes" id="UP000034175"/>
    </source>
</evidence>
<dbReference type="CDD" id="cd00320">
    <property type="entry name" value="cpn10"/>
    <property type="match status" value="1"/>
</dbReference>
<organism evidence="4 5">
    <name type="scientific">Candidatus Magasanikbacteria bacterium GW2011_GWA2_46_17</name>
    <dbReference type="NCBI Taxonomy" id="1619042"/>
    <lineage>
        <taxon>Bacteria</taxon>
        <taxon>Candidatus Magasanikiibacteriota</taxon>
    </lineage>
</organism>
<dbReference type="SMART" id="SM00883">
    <property type="entry name" value="Cpn10"/>
    <property type="match status" value="1"/>
</dbReference>
<evidence type="ECO:0000313" key="4">
    <source>
        <dbReference type="EMBL" id="KKU27130.1"/>
    </source>
</evidence>
<comment type="caution">
    <text evidence="4">The sequence shown here is derived from an EMBL/GenBank/DDBJ whole genome shotgun (WGS) entry which is preliminary data.</text>
</comment>
<reference evidence="4 5" key="1">
    <citation type="journal article" date="2015" name="Nature">
        <title>rRNA introns, odd ribosomes, and small enigmatic genomes across a large radiation of phyla.</title>
        <authorList>
            <person name="Brown C.T."/>
            <person name="Hug L.A."/>
            <person name="Thomas B.C."/>
            <person name="Sharon I."/>
            <person name="Castelle C.J."/>
            <person name="Singh A."/>
            <person name="Wilkins M.J."/>
            <person name="Williams K.H."/>
            <person name="Banfield J.F."/>
        </authorList>
    </citation>
    <scope>NUCLEOTIDE SEQUENCE [LARGE SCALE GENOMIC DNA]</scope>
</reference>
<dbReference type="SUPFAM" id="SSF50129">
    <property type="entry name" value="GroES-like"/>
    <property type="match status" value="1"/>
</dbReference>
<evidence type="ECO:0000256" key="3">
    <source>
        <dbReference type="RuleBase" id="RU000535"/>
    </source>
</evidence>
<protein>
    <recommendedName>
        <fullName evidence="3">10 kDa chaperonin</fullName>
    </recommendedName>
</protein>
<proteinExistence type="inferred from homology"/>